<comment type="caution">
    <text evidence="3">The sequence shown here is derived from an EMBL/GenBank/DDBJ whole genome shotgun (WGS) entry which is preliminary data.</text>
</comment>
<gene>
    <name evidence="3" type="ORF">G3480_26005</name>
</gene>
<protein>
    <recommendedName>
        <fullName evidence="2">Reverse transcriptase domain-containing protein</fullName>
    </recommendedName>
</protein>
<name>A0A6P1E3E0_9GAMM</name>
<evidence type="ECO:0000313" key="4">
    <source>
        <dbReference type="Proteomes" id="UP000471640"/>
    </source>
</evidence>
<dbReference type="AlphaFoldDB" id="A0A6P1E3E0"/>
<evidence type="ECO:0000259" key="2">
    <source>
        <dbReference type="PROSITE" id="PS50878"/>
    </source>
</evidence>
<evidence type="ECO:0000313" key="3">
    <source>
        <dbReference type="EMBL" id="NEX23683.1"/>
    </source>
</evidence>
<sequence length="70" mass="7946">MRPPDIPFCRYADDGILHCKTETQAQQLREQLAERLKDCGLEMHPQKTRVEKPGSGLAIQHRSAMLGRTS</sequence>
<dbReference type="EMBL" id="JAAIJR010000273">
    <property type="protein sequence ID" value="NEX23683.1"/>
    <property type="molecule type" value="Genomic_DNA"/>
</dbReference>
<evidence type="ECO:0000256" key="1">
    <source>
        <dbReference type="SAM" id="MobiDB-lite"/>
    </source>
</evidence>
<dbReference type="InterPro" id="IPR043502">
    <property type="entry name" value="DNA/RNA_pol_sf"/>
</dbReference>
<keyword evidence="4" id="KW-1185">Reference proteome</keyword>
<dbReference type="Pfam" id="PF00078">
    <property type="entry name" value="RVT_1"/>
    <property type="match status" value="1"/>
</dbReference>
<reference evidence="3 4" key="2">
    <citation type="submission" date="2020-02" db="EMBL/GenBank/DDBJ databases">
        <title>Genome sequences of Thiorhodococcus mannitoliphagus and Thiorhodococcus minor, purple sulfur photosynthetic bacteria in the gammaproteobacterial family, Chromatiaceae.</title>
        <authorList>
            <person name="Aviles F.A."/>
            <person name="Meyer T.E."/>
            <person name="Kyndt J.A."/>
        </authorList>
    </citation>
    <scope>NUCLEOTIDE SEQUENCE [LARGE SCALE GENOMIC DNA]</scope>
    <source>
        <strain evidence="3 4">DSM 18266</strain>
    </source>
</reference>
<dbReference type="InterPro" id="IPR000477">
    <property type="entry name" value="RT_dom"/>
</dbReference>
<dbReference type="Proteomes" id="UP000471640">
    <property type="component" value="Unassembled WGS sequence"/>
</dbReference>
<accession>A0A6P1E3E0</accession>
<dbReference type="SUPFAM" id="SSF56672">
    <property type="entry name" value="DNA/RNA polymerases"/>
    <property type="match status" value="1"/>
</dbReference>
<proteinExistence type="predicted"/>
<dbReference type="RefSeq" id="WP_164657102.1">
    <property type="nucleotide sequence ID" value="NZ_JAAIJR010000273.1"/>
</dbReference>
<reference evidence="4" key="1">
    <citation type="journal article" date="2020" name="Microbiol. Resour. Announc.">
        <title>Draft Genome Sequences of Thiorhodococcus mannitoliphagus and Thiorhodococcus minor, Purple Sulfur Photosynthetic Bacteria in the Gammaproteobacterial Family Chromatiaceae.</title>
        <authorList>
            <person name="Aviles F.A."/>
            <person name="Meyer T.E."/>
            <person name="Kyndt J.A."/>
        </authorList>
    </citation>
    <scope>NUCLEOTIDE SEQUENCE [LARGE SCALE GENOMIC DNA]</scope>
    <source>
        <strain evidence="4">DSM 18266</strain>
    </source>
</reference>
<feature type="domain" description="Reverse transcriptase" evidence="2">
    <location>
        <begin position="1"/>
        <end position="70"/>
    </location>
</feature>
<feature type="region of interest" description="Disordered" evidence="1">
    <location>
        <begin position="50"/>
        <end position="70"/>
    </location>
</feature>
<dbReference type="PROSITE" id="PS50878">
    <property type="entry name" value="RT_POL"/>
    <property type="match status" value="1"/>
</dbReference>
<organism evidence="3 4">
    <name type="scientific">Thiorhodococcus mannitoliphagus</name>
    <dbReference type="NCBI Taxonomy" id="329406"/>
    <lineage>
        <taxon>Bacteria</taxon>
        <taxon>Pseudomonadati</taxon>
        <taxon>Pseudomonadota</taxon>
        <taxon>Gammaproteobacteria</taxon>
        <taxon>Chromatiales</taxon>
        <taxon>Chromatiaceae</taxon>
        <taxon>Thiorhodococcus</taxon>
    </lineage>
</organism>